<dbReference type="PANTHER" id="PTHR30521">
    <property type="entry name" value="DEFERROCHELATASE/PEROXIDASE"/>
    <property type="match status" value="1"/>
</dbReference>
<evidence type="ECO:0000256" key="1">
    <source>
        <dbReference type="ARBA" id="ARBA00001970"/>
    </source>
</evidence>
<dbReference type="Pfam" id="PF21105">
    <property type="entry name" value="DyP_N"/>
    <property type="match status" value="1"/>
</dbReference>
<evidence type="ECO:0000256" key="2">
    <source>
        <dbReference type="ARBA" id="ARBA00022559"/>
    </source>
</evidence>
<evidence type="ECO:0000256" key="5">
    <source>
        <dbReference type="ARBA" id="ARBA00023002"/>
    </source>
</evidence>
<dbReference type="InterPro" id="IPR049509">
    <property type="entry name" value="DyP_N"/>
</dbReference>
<keyword evidence="4" id="KW-0479">Metal-binding</keyword>
<dbReference type="SUPFAM" id="SSF54909">
    <property type="entry name" value="Dimeric alpha+beta barrel"/>
    <property type="match status" value="1"/>
</dbReference>
<dbReference type="GO" id="GO:0005829">
    <property type="term" value="C:cytosol"/>
    <property type="evidence" value="ECO:0007669"/>
    <property type="project" value="TreeGrafter"/>
</dbReference>
<organism evidence="9 10">
    <name type="scientific">Streptomyces fodineus</name>
    <dbReference type="NCBI Taxonomy" id="1904616"/>
    <lineage>
        <taxon>Bacteria</taxon>
        <taxon>Bacillati</taxon>
        <taxon>Actinomycetota</taxon>
        <taxon>Actinomycetes</taxon>
        <taxon>Kitasatosporales</taxon>
        <taxon>Streptomycetaceae</taxon>
        <taxon>Streptomyces</taxon>
    </lineage>
</organism>
<dbReference type="AlphaFoldDB" id="A0A1D7YKJ8"/>
<sequence>MPVELNDTVPLSWKNATGDNDTMLQNLQPNILKGHVRDRLHVLLLQFAEGPEGTAAARAFLAGLVPLMKSAKTALEEAEAFKQHGTKGTPYVGVGLTHAGYGKLGLTSTAPTDTVFQHGMRDPDSRAKLGDPDTTQWEHGYQQEIHAIVLVGGDADSPLADTRLGEVKALLPGSITVLAEETGKTQHDDAGRAIEHFGYVDGRSLPLFLTEDLDAERDTTDGTSVWDPFLPLGRVLVADPAAPDPGTDFGSYFVLRKLEQNVRAFKAAEEDLANALKLDNDDRERAGAMLVGRFEDGTPLTLQAEAGAQKPVMNNFTYASDSAAHKCPFQAHIRKTNPRGSGGFEPPDQERLHLMARRGQTYGERTEGDQPETGVGLLFMAFNSELGQQFEFVQRRWANNPGFPGHGTAPQPGLDPVIGQGSRPAQTWPRAWGDGETQETPAPAQAVTMKGGEYFFMPSLPFLRGL</sequence>
<dbReference type="GO" id="GO:0004601">
    <property type="term" value="F:peroxidase activity"/>
    <property type="evidence" value="ECO:0007669"/>
    <property type="project" value="UniProtKB-KW"/>
</dbReference>
<dbReference type="RefSeq" id="WP_069782573.1">
    <property type="nucleotide sequence ID" value="NZ_CP017248.1"/>
</dbReference>
<keyword evidence="6" id="KW-0408">Iron</keyword>
<protein>
    <submittedName>
        <fullName evidence="9">Peroxidase</fullName>
    </submittedName>
</protein>
<proteinExistence type="inferred from homology"/>
<keyword evidence="5" id="KW-0560">Oxidoreductase</keyword>
<dbReference type="Proteomes" id="UP000094960">
    <property type="component" value="Chromosome"/>
</dbReference>
<keyword evidence="10" id="KW-1185">Reference proteome</keyword>
<evidence type="ECO:0000256" key="3">
    <source>
        <dbReference type="ARBA" id="ARBA00022617"/>
    </source>
</evidence>
<name>A0A1D7YKJ8_9ACTN</name>
<comment type="similarity">
    <text evidence="7">Belongs to the DyP-type peroxidase family.</text>
</comment>
<keyword evidence="3" id="KW-0349">Heme</keyword>
<evidence type="ECO:0000313" key="10">
    <source>
        <dbReference type="Proteomes" id="UP000094960"/>
    </source>
</evidence>
<reference evidence="10" key="1">
    <citation type="submission" date="2016-09" db="EMBL/GenBank/DDBJ databases">
        <title>Streptomyces puniciscabiei strain:TW1S1 Genome sequencing and assembly.</title>
        <authorList>
            <person name="Kim M.-K."/>
            <person name="Kim S.B."/>
        </authorList>
    </citation>
    <scope>NUCLEOTIDE SEQUENCE [LARGE SCALE GENOMIC DNA]</scope>
    <source>
        <strain evidence="10">TW1S1</strain>
    </source>
</reference>
<comment type="cofactor">
    <cofactor evidence="1">
        <name>heme b</name>
        <dbReference type="ChEBI" id="CHEBI:60344"/>
    </cofactor>
</comment>
<dbReference type="EMBL" id="CP017248">
    <property type="protein sequence ID" value="AOR36060.1"/>
    <property type="molecule type" value="Genomic_DNA"/>
</dbReference>
<dbReference type="InterPro" id="IPR011008">
    <property type="entry name" value="Dimeric_a/b-barrel"/>
</dbReference>
<dbReference type="PANTHER" id="PTHR30521:SF4">
    <property type="entry name" value="DEFERROCHELATASE"/>
    <property type="match status" value="1"/>
</dbReference>
<dbReference type="KEGG" id="spun:BFF78_37900"/>
<evidence type="ECO:0000256" key="4">
    <source>
        <dbReference type="ARBA" id="ARBA00022723"/>
    </source>
</evidence>
<gene>
    <name evidence="9" type="ORF">BFF78_37900</name>
</gene>
<evidence type="ECO:0000259" key="8">
    <source>
        <dbReference type="Pfam" id="PF21105"/>
    </source>
</evidence>
<dbReference type="InterPro" id="IPR006314">
    <property type="entry name" value="Dyp_peroxidase"/>
</dbReference>
<dbReference type="GO" id="GO:0020037">
    <property type="term" value="F:heme binding"/>
    <property type="evidence" value="ECO:0007669"/>
    <property type="project" value="InterPro"/>
</dbReference>
<dbReference type="PROSITE" id="PS51404">
    <property type="entry name" value="DYP_PEROXIDASE"/>
    <property type="match status" value="1"/>
</dbReference>
<dbReference type="GO" id="GO:0046872">
    <property type="term" value="F:metal ion binding"/>
    <property type="evidence" value="ECO:0007669"/>
    <property type="project" value="UniProtKB-KW"/>
</dbReference>
<evidence type="ECO:0000313" key="9">
    <source>
        <dbReference type="EMBL" id="AOR36060.1"/>
    </source>
</evidence>
<feature type="domain" description="DyP dimeric alpha+beta barrel" evidence="8">
    <location>
        <begin position="61"/>
        <end position="184"/>
    </location>
</feature>
<accession>A0A1D7YKJ8</accession>
<keyword evidence="2 9" id="KW-0575">Peroxidase</keyword>
<evidence type="ECO:0000256" key="6">
    <source>
        <dbReference type="ARBA" id="ARBA00023004"/>
    </source>
</evidence>
<evidence type="ECO:0000256" key="7">
    <source>
        <dbReference type="ARBA" id="ARBA00025737"/>
    </source>
</evidence>